<proteinExistence type="predicted"/>
<accession>A0A1X0P4U7</accession>
<gene>
    <name evidence="1" type="ORF">TM35_000054570</name>
</gene>
<dbReference type="EMBL" id="NBCO01000005">
    <property type="protein sequence ID" value="ORC91861.1"/>
    <property type="molecule type" value="Genomic_DNA"/>
</dbReference>
<comment type="caution">
    <text evidence="1">The sequence shown here is derived from an EMBL/GenBank/DDBJ whole genome shotgun (WGS) entry which is preliminary data.</text>
</comment>
<evidence type="ECO:0000313" key="1">
    <source>
        <dbReference type="EMBL" id="ORC91861.1"/>
    </source>
</evidence>
<keyword evidence="2" id="KW-1185">Reference proteome</keyword>
<dbReference type="RefSeq" id="XP_028885927.1">
    <property type="nucleotide sequence ID" value="XM_029023112.1"/>
</dbReference>
<dbReference type="AlphaFoldDB" id="A0A1X0P4U7"/>
<name>A0A1X0P4U7_9TRYP</name>
<evidence type="ECO:0000313" key="2">
    <source>
        <dbReference type="Proteomes" id="UP000192257"/>
    </source>
</evidence>
<sequence length="726" mass="81566">MEGDVDSQLQWNTLLADGDAAALIAVFREAVEAVDTLESRSLKYSISKFLESCLFTSALDVDLPKLCSTSSAEYIENVLQETSVRPLDPREVLSELLSIVKFGSGKVITVYFRLLRAALRQILLDTIRRRKNNGTVEEQLLKTQMTMRAWYVSVSAHISDIICTLSQRDALPQTVKKVNKIQECDSSSEDNDDEYNDLNFSVPSINADTLEALLDLLLDLMTMTRDTKRTTQLLLMVKAVTISAQPYHKNNNDDDDNDNNQLTQNVLILLSQWSRSFYHVNNPQTKESVSSSILECSSPGVSQNDFMKIGESVTEALLRILPRGEIFSLLLDTLENEFRRETMDIITYNDNERGKSVSDTKVLASLHDFKDEKEIIQVLSDSDSNFDHDDIISDYLSLRKVGAMMIFLDLIIGENSSSCSLFSNSPTTLFFISGPLCLESLKSSSLCTVMSGLTFLFVLLSHIDAYSIFANGEVNMESSKICDLIEKSTTFPSFNFRTRKFELIFELVKMLISIATTCPSKKHRWISRNIFTIMIQRCAANLRMLLYSSFLVVTPFASICSLMLHSLRDEWSSSQSLRNQSEYLFLRDMLPRCLIQAQENWVKKLQFGEKSFIDPLIQSLNFVRSIIAEDCRKGSRSTLFQFDTSGSKVLIRKTTGEGTKSGNCWDEYLRQLLDIVVAPLRTALAGAADGGAVSMTTCCMAELSPLDVFALNMALDGLENQVTCTV</sequence>
<reference evidence="1 2" key="1">
    <citation type="submission" date="2017-03" db="EMBL/GenBank/DDBJ databases">
        <title>An alternative strategy for trypanosome survival in the mammalian bloodstream revealed through genome and transcriptome analysis of the ubiquitous bovine parasite Trypanosoma (Megatrypanum) theileri.</title>
        <authorList>
            <person name="Kelly S."/>
            <person name="Ivens A."/>
            <person name="Mott A."/>
            <person name="O'Neill E."/>
            <person name="Emms D."/>
            <person name="Macleod O."/>
            <person name="Voorheis P."/>
            <person name="Matthews J."/>
            <person name="Matthews K."/>
            <person name="Carrington M."/>
        </authorList>
    </citation>
    <scope>NUCLEOTIDE SEQUENCE [LARGE SCALE GENOMIC DNA]</scope>
    <source>
        <strain evidence="1">Edinburgh</strain>
    </source>
</reference>
<protein>
    <submittedName>
        <fullName evidence="1">Uncharacterized protein</fullName>
    </submittedName>
</protein>
<dbReference type="VEuPathDB" id="TriTrypDB:TM35_000054570"/>
<dbReference type="GeneID" id="39982892"/>
<dbReference type="OrthoDB" id="273432at2759"/>
<organism evidence="1 2">
    <name type="scientific">Trypanosoma theileri</name>
    <dbReference type="NCBI Taxonomy" id="67003"/>
    <lineage>
        <taxon>Eukaryota</taxon>
        <taxon>Discoba</taxon>
        <taxon>Euglenozoa</taxon>
        <taxon>Kinetoplastea</taxon>
        <taxon>Metakinetoplastina</taxon>
        <taxon>Trypanosomatida</taxon>
        <taxon>Trypanosomatidae</taxon>
        <taxon>Trypanosoma</taxon>
    </lineage>
</organism>
<dbReference type="Proteomes" id="UP000192257">
    <property type="component" value="Unassembled WGS sequence"/>
</dbReference>